<protein>
    <submittedName>
        <fullName evidence="1">1197_t:CDS:1</fullName>
    </submittedName>
</protein>
<evidence type="ECO:0000313" key="2">
    <source>
        <dbReference type="Proteomes" id="UP000789342"/>
    </source>
</evidence>
<sequence>NIEKLLTFPPQFLTEKMPKKTFEKLTPARRSNRLELKRIKRNAVQLIPFDESSGNP</sequence>
<name>A0A9N9J7I9_9GLOM</name>
<feature type="non-terminal residue" evidence="1">
    <location>
        <position position="56"/>
    </location>
</feature>
<accession>A0A9N9J7I9</accession>
<comment type="caution">
    <text evidence="1">The sequence shown here is derived from an EMBL/GenBank/DDBJ whole genome shotgun (WGS) entry which is preliminary data.</text>
</comment>
<reference evidence="1" key="1">
    <citation type="submission" date="2021-06" db="EMBL/GenBank/DDBJ databases">
        <authorList>
            <person name="Kallberg Y."/>
            <person name="Tangrot J."/>
            <person name="Rosling A."/>
        </authorList>
    </citation>
    <scope>NUCLEOTIDE SEQUENCE</scope>
    <source>
        <strain evidence="1">CL551</strain>
    </source>
</reference>
<dbReference type="Proteomes" id="UP000789342">
    <property type="component" value="Unassembled WGS sequence"/>
</dbReference>
<keyword evidence="2" id="KW-1185">Reference proteome</keyword>
<evidence type="ECO:0000313" key="1">
    <source>
        <dbReference type="EMBL" id="CAG8768675.1"/>
    </source>
</evidence>
<feature type="non-terminal residue" evidence="1">
    <location>
        <position position="1"/>
    </location>
</feature>
<dbReference type="AlphaFoldDB" id="A0A9N9J7I9"/>
<proteinExistence type="predicted"/>
<gene>
    <name evidence="1" type="ORF">AMORRO_LOCUS16445</name>
</gene>
<dbReference type="EMBL" id="CAJVPV010045158">
    <property type="protein sequence ID" value="CAG8768675.1"/>
    <property type="molecule type" value="Genomic_DNA"/>
</dbReference>
<organism evidence="1 2">
    <name type="scientific">Acaulospora morrowiae</name>
    <dbReference type="NCBI Taxonomy" id="94023"/>
    <lineage>
        <taxon>Eukaryota</taxon>
        <taxon>Fungi</taxon>
        <taxon>Fungi incertae sedis</taxon>
        <taxon>Mucoromycota</taxon>
        <taxon>Glomeromycotina</taxon>
        <taxon>Glomeromycetes</taxon>
        <taxon>Diversisporales</taxon>
        <taxon>Acaulosporaceae</taxon>
        <taxon>Acaulospora</taxon>
    </lineage>
</organism>